<feature type="transmembrane region" description="Helical" evidence="7">
    <location>
        <begin position="386"/>
        <end position="408"/>
    </location>
</feature>
<feature type="transmembrane region" description="Helical" evidence="7">
    <location>
        <begin position="94"/>
        <end position="112"/>
    </location>
</feature>
<dbReference type="PROSITE" id="PS50850">
    <property type="entry name" value="MFS"/>
    <property type="match status" value="1"/>
</dbReference>
<keyword evidence="5 7" id="KW-1133">Transmembrane helix</keyword>
<dbReference type="Pfam" id="PF00083">
    <property type="entry name" value="Sugar_tr"/>
    <property type="match status" value="1"/>
</dbReference>
<evidence type="ECO:0000256" key="5">
    <source>
        <dbReference type="ARBA" id="ARBA00022989"/>
    </source>
</evidence>
<proteinExistence type="predicted"/>
<feature type="transmembrane region" description="Helical" evidence="7">
    <location>
        <begin position="252"/>
        <end position="277"/>
    </location>
</feature>
<dbReference type="GO" id="GO:0022857">
    <property type="term" value="F:transmembrane transporter activity"/>
    <property type="evidence" value="ECO:0007669"/>
    <property type="project" value="InterPro"/>
</dbReference>
<feature type="transmembrane region" description="Helical" evidence="7">
    <location>
        <begin position="159"/>
        <end position="182"/>
    </location>
</feature>
<sequence length="454" mass="48654">MTRQLSAQPPAQDPRHKLRKIVTSSTIGAMVEWYDFFLYGVVAGLVFNRLYFPSTDPVVGTLLAYATFAAGFVARPLGGVIFGHFGDTLGRKRMLVLTLMIMGIATTAIGLIPTYDQIGIWAPVLLLLCRIAQGIGLGGEWGGAVLMTFESAPPGRRGFFASLPQTGMSLGLVLASGVIALLSLMLSDQDFLAWGWRIAFLLSAVMVFIGSYMRSHVEESPEFAAARRQPQRNQPAAHGLPFIAMLRQYPGVVLACMGARFIDGVFFNVFGVFSLAYLTQTLKLSRNEALLGVLLGAGVMTLFIPLWGAVSDRLGRPLVYGTGALMAGLSAFPAFWLMQHSGGNVLLVWAAIIIPFGIFHAAVFGTMSSMFSEVFDARVRYTGISFVYQFAGVFAGGLTPIIATWLNARAGGEPWYLCGYVLAIGVLSAACTLWIGRRSAPAGAHALATSKAGA</sequence>
<evidence type="ECO:0000256" key="6">
    <source>
        <dbReference type="ARBA" id="ARBA00023136"/>
    </source>
</evidence>
<dbReference type="InterPro" id="IPR005828">
    <property type="entry name" value="MFS_sugar_transport-like"/>
</dbReference>
<feature type="transmembrane region" description="Helical" evidence="7">
    <location>
        <begin position="62"/>
        <end position="82"/>
    </location>
</feature>
<dbReference type="GO" id="GO:0005886">
    <property type="term" value="C:plasma membrane"/>
    <property type="evidence" value="ECO:0007669"/>
    <property type="project" value="UniProtKB-SubCell"/>
</dbReference>
<reference evidence="9 10" key="1">
    <citation type="submission" date="2018-01" db="EMBL/GenBank/DDBJ databases">
        <authorList>
            <person name="Gaut B.S."/>
            <person name="Morton B.R."/>
            <person name="Clegg M.T."/>
            <person name="Duvall M.R."/>
        </authorList>
    </citation>
    <scope>NUCLEOTIDE SEQUENCE [LARGE SCALE GENOMIC DNA]</scope>
    <source>
        <strain evidence="9">Cupriavidus taiwanensis LMG 19425</strain>
        <plasmid evidence="10">Plasmid ii</plasmid>
    </source>
</reference>
<comment type="subcellular location">
    <subcellularLocation>
        <location evidence="1">Cell membrane</location>
        <topology evidence="1">Multi-pass membrane protein</topology>
    </subcellularLocation>
</comment>
<dbReference type="InterPro" id="IPR036259">
    <property type="entry name" value="MFS_trans_sf"/>
</dbReference>
<dbReference type="AlphaFoldDB" id="A0A375INU1"/>
<evidence type="ECO:0000256" key="7">
    <source>
        <dbReference type="SAM" id="Phobius"/>
    </source>
</evidence>
<dbReference type="InterPro" id="IPR011701">
    <property type="entry name" value="MFS"/>
</dbReference>
<feature type="transmembrane region" description="Helical" evidence="7">
    <location>
        <begin position="118"/>
        <end position="138"/>
    </location>
</feature>
<dbReference type="PANTHER" id="PTHR43045">
    <property type="entry name" value="SHIKIMATE TRANSPORTER"/>
    <property type="match status" value="1"/>
</dbReference>
<dbReference type="EMBL" id="LT991977">
    <property type="protein sequence ID" value="SPK75269.1"/>
    <property type="molecule type" value="Genomic_DNA"/>
</dbReference>
<feature type="domain" description="Major facilitator superfamily (MFS) profile" evidence="8">
    <location>
        <begin position="21"/>
        <end position="437"/>
    </location>
</feature>
<evidence type="ECO:0000256" key="1">
    <source>
        <dbReference type="ARBA" id="ARBA00004651"/>
    </source>
</evidence>
<dbReference type="RefSeq" id="WP_115665011.1">
    <property type="nucleotide sequence ID" value="NZ_JAYMSA010000009.1"/>
</dbReference>
<dbReference type="Gene3D" id="1.20.1250.20">
    <property type="entry name" value="MFS general substrate transporter like domains"/>
    <property type="match status" value="1"/>
</dbReference>
<feature type="transmembrane region" description="Helical" evidence="7">
    <location>
        <begin position="21"/>
        <end position="42"/>
    </location>
</feature>
<dbReference type="InterPro" id="IPR020846">
    <property type="entry name" value="MFS_dom"/>
</dbReference>
<protein>
    <submittedName>
        <fullName evidence="9">Shikimate transporter</fullName>
    </submittedName>
</protein>
<evidence type="ECO:0000313" key="10">
    <source>
        <dbReference type="Proteomes" id="UP000255505"/>
    </source>
</evidence>
<evidence type="ECO:0000259" key="8">
    <source>
        <dbReference type="PROSITE" id="PS50850"/>
    </source>
</evidence>
<dbReference type="FunFam" id="1.20.1250.20:FF:000001">
    <property type="entry name" value="Dicarboxylate MFS transporter"/>
    <property type="match status" value="1"/>
</dbReference>
<evidence type="ECO:0000256" key="2">
    <source>
        <dbReference type="ARBA" id="ARBA00022448"/>
    </source>
</evidence>
<gene>
    <name evidence="9" type="primary">shiA</name>
    <name evidence="9" type="ORF">CT19425_MP50305</name>
</gene>
<feature type="transmembrane region" description="Helical" evidence="7">
    <location>
        <begin position="414"/>
        <end position="435"/>
    </location>
</feature>
<keyword evidence="3" id="KW-1003">Cell membrane</keyword>
<evidence type="ECO:0000313" key="9">
    <source>
        <dbReference type="EMBL" id="SPK75269.1"/>
    </source>
</evidence>
<dbReference type="PANTHER" id="PTHR43045:SF1">
    <property type="entry name" value="SHIKIMATE TRANSPORTER"/>
    <property type="match status" value="1"/>
</dbReference>
<keyword evidence="4 7" id="KW-0812">Transmembrane</keyword>
<name>A0A375INU1_9BURK</name>
<dbReference type="Proteomes" id="UP000255505">
    <property type="component" value="Plasmid II"/>
</dbReference>
<dbReference type="SUPFAM" id="SSF103473">
    <property type="entry name" value="MFS general substrate transporter"/>
    <property type="match status" value="1"/>
</dbReference>
<evidence type="ECO:0000256" key="4">
    <source>
        <dbReference type="ARBA" id="ARBA00022692"/>
    </source>
</evidence>
<accession>A0A375INU1</accession>
<organism evidence="9 10">
    <name type="scientific">Cupriavidus taiwanensis</name>
    <dbReference type="NCBI Taxonomy" id="164546"/>
    <lineage>
        <taxon>Bacteria</taxon>
        <taxon>Pseudomonadati</taxon>
        <taxon>Pseudomonadota</taxon>
        <taxon>Betaproteobacteria</taxon>
        <taxon>Burkholderiales</taxon>
        <taxon>Burkholderiaceae</taxon>
        <taxon>Cupriavidus</taxon>
    </lineage>
</organism>
<feature type="transmembrane region" description="Helical" evidence="7">
    <location>
        <begin position="194"/>
        <end position="213"/>
    </location>
</feature>
<evidence type="ECO:0000256" key="3">
    <source>
        <dbReference type="ARBA" id="ARBA00022475"/>
    </source>
</evidence>
<geneLocation type="plasmid" evidence="9">
    <name>II</name>
</geneLocation>
<keyword evidence="2" id="KW-0813">Transport</keyword>
<dbReference type="CDD" id="cd17369">
    <property type="entry name" value="MFS_ShiA_like"/>
    <property type="match status" value="1"/>
</dbReference>
<feature type="transmembrane region" description="Helical" evidence="7">
    <location>
        <begin position="344"/>
        <end position="365"/>
    </location>
</feature>
<keyword evidence="6 7" id="KW-0472">Membrane</keyword>
<dbReference type="Pfam" id="PF07690">
    <property type="entry name" value="MFS_1"/>
    <property type="match status" value="1"/>
</dbReference>
<keyword evidence="9" id="KW-0614">Plasmid</keyword>
<feature type="transmembrane region" description="Helical" evidence="7">
    <location>
        <begin position="289"/>
        <end position="310"/>
    </location>
</feature>
<feature type="transmembrane region" description="Helical" evidence="7">
    <location>
        <begin position="317"/>
        <end position="338"/>
    </location>
</feature>